<dbReference type="InterPro" id="IPR008880">
    <property type="entry name" value="Trigger_fac_C"/>
</dbReference>
<dbReference type="NCBIfam" id="TIGR00115">
    <property type="entry name" value="tig"/>
    <property type="match status" value="1"/>
</dbReference>
<keyword evidence="6" id="KW-0413">Isomerase</keyword>
<comment type="similarity">
    <text evidence="2">Belongs to the FKBP-type PPIase family. Tig subfamily.</text>
</comment>
<keyword evidence="4" id="KW-0697">Rotamase</keyword>
<dbReference type="Pfam" id="PF05697">
    <property type="entry name" value="Trigger_N"/>
    <property type="match status" value="1"/>
</dbReference>
<dbReference type="InterPro" id="IPR001179">
    <property type="entry name" value="PPIase_FKBP_dom"/>
</dbReference>
<dbReference type="AlphaFoldDB" id="A0A9W7DN19"/>
<dbReference type="InterPro" id="IPR005215">
    <property type="entry name" value="Trig_fac"/>
</dbReference>
<evidence type="ECO:0000259" key="10">
    <source>
        <dbReference type="Pfam" id="PF05698"/>
    </source>
</evidence>
<dbReference type="EC" id="5.2.1.8" evidence="3"/>
<evidence type="ECO:0000259" key="8">
    <source>
        <dbReference type="Pfam" id="PF00254"/>
    </source>
</evidence>
<evidence type="ECO:0000313" key="12">
    <source>
        <dbReference type="Proteomes" id="UP001165082"/>
    </source>
</evidence>
<feature type="domain" description="PPIase FKBP-type" evidence="8">
    <location>
        <begin position="213"/>
        <end position="298"/>
    </location>
</feature>
<reference evidence="11" key="1">
    <citation type="submission" date="2022-07" db="EMBL/GenBank/DDBJ databases">
        <title>Genome analysis of Parmales, a sister group of diatoms, reveals the evolutionary specialization of diatoms from phago-mixotrophs to photoautotrophs.</title>
        <authorList>
            <person name="Ban H."/>
            <person name="Sato S."/>
            <person name="Yoshikawa S."/>
            <person name="Kazumasa Y."/>
            <person name="Nakamura Y."/>
            <person name="Ichinomiya M."/>
            <person name="Saitoh K."/>
            <person name="Sato N."/>
            <person name="Blanc-Mathieu R."/>
            <person name="Endo H."/>
            <person name="Kuwata A."/>
            <person name="Ogata H."/>
        </authorList>
    </citation>
    <scope>NUCLEOTIDE SEQUENCE</scope>
</reference>
<dbReference type="SUPFAM" id="SSF54534">
    <property type="entry name" value="FKBP-like"/>
    <property type="match status" value="1"/>
</dbReference>
<dbReference type="Proteomes" id="UP001165082">
    <property type="component" value="Unassembled WGS sequence"/>
</dbReference>
<comment type="caution">
    <text evidence="11">The sequence shown here is derived from an EMBL/GenBank/DDBJ whole genome shotgun (WGS) entry which is preliminary data.</text>
</comment>
<dbReference type="InterPro" id="IPR027304">
    <property type="entry name" value="Trigger_fact/SurA_dom_sf"/>
</dbReference>
<dbReference type="GO" id="GO:0044183">
    <property type="term" value="F:protein folding chaperone"/>
    <property type="evidence" value="ECO:0007669"/>
    <property type="project" value="TreeGrafter"/>
</dbReference>
<dbReference type="SUPFAM" id="SSF109998">
    <property type="entry name" value="Triger factor/SurA peptide-binding domain-like"/>
    <property type="match status" value="1"/>
</dbReference>
<feature type="domain" description="Trigger factor C-terminal" evidence="10">
    <location>
        <begin position="325"/>
        <end position="479"/>
    </location>
</feature>
<sequence>MVNEQHASDTRLLLADPGIGVLADAPNEVEIKPDAETSSVELTINVTGEQTKNAYDRVVVDASKNMDIPGFRKGSKIPANVIESVLEGGNGQASGGKNLLRKQALKQLVGLVETVLSDHPTIDPIGQPEIVQNEDILVQMFTPGEPMQLIVKTDVWPTISWVDAKPDAKVYEGLEASYSRKPFNQGKYEQALKDLKDRQAKLAPKGDASAVLEMGDACVVNMVGYMADESGGKGEPLPNAASGDQVDVVMETGKYMEGLVEGIVGAKVDDVREIKVVFPSFLKDKTLAGKTAIFDVTVLSVDTRTLPELDDEFANAIRPGLTKDGLLEEVKNAVDSEDAKEFTAARNKALEGALASKVSMVIPDTLITMQCREKYALMLTDMRDNGTPDSEIKKLVTPENFEKYKDIARPNIERDLKASMAVEEVAKFENIRVAPEEIEEQMANIKKEVAQSGEEYDEQQMRGKVEATLLRNQVMDHLASLAEISVTYEEEAEFDEELMDEIMEKQAAAERERVEKIARAAEEEEKKM</sequence>
<protein>
    <recommendedName>
        <fullName evidence="3">peptidylprolyl isomerase</fullName>
        <ecNumber evidence="3">5.2.1.8</ecNumber>
    </recommendedName>
</protein>
<evidence type="ECO:0000256" key="1">
    <source>
        <dbReference type="ARBA" id="ARBA00000971"/>
    </source>
</evidence>
<dbReference type="InterPro" id="IPR036611">
    <property type="entry name" value="Trigger_fac_ribosome-bd_sf"/>
</dbReference>
<dbReference type="SUPFAM" id="SSF102735">
    <property type="entry name" value="Trigger factor ribosome-binding domain"/>
    <property type="match status" value="1"/>
</dbReference>
<keyword evidence="5" id="KW-0143">Chaperone</keyword>
<dbReference type="InterPro" id="IPR008881">
    <property type="entry name" value="Trigger_fac_ribosome-bd_bac"/>
</dbReference>
<dbReference type="Gene3D" id="3.10.50.40">
    <property type="match status" value="1"/>
</dbReference>
<dbReference type="HAMAP" id="MF_00303">
    <property type="entry name" value="Trigger_factor_Tig"/>
    <property type="match status" value="1"/>
</dbReference>
<evidence type="ECO:0000256" key="2">
    <source>
        <dbReference type="ARBA" id="ARBA00005464"/>
    </source>
</evidence>
<dbReference type="PANTHER" id="PTHR30560:SF3">
    <property type="entry name" value="TRIGGER FACTOR-LIKE PROTEIN TIG, CHLOROPLASTIC"/>
    <property type="match status" value="1"/>
</dbReference>
<proteinExistence type="inferred from homology"/>
<dbReference type="Pfam" id="PF00254">
    <property type="entry name" value="FKBP_C"/>
    <property type="match status" value="1"/>
</dbReference>
<comment type="catalytic activity">
    <reaction evidence="1">
        <text>[protein]-peptidylproline (omega=180) = [protein]-peptidylproline (omega=0)</text>
        <dbReference type="Rhea" id="RHEA:16237"/>
        <dbReference type="Rhea" id="RHEA-COMP:10747"/>
        <dbReference type="Rhea" id="RHEA-COMP:10748"/>
        <dbReference type="ChEBI" id="CHEBI:83833"/>
        <dbReference type="ChEBI" id="CHEBI:83834"/>
        <dbReference type="EC" id="5.2.1.8"/>
    </reaction>
</comment>
<dbReference type="Pfam" id="PF05698">
    <property type="entry name" value="Trigger_C"/>
    <property type="match status" value="1"/>
</dbReference>
<dbReference type="InterPro" id="IPR046357">
    <property type="entry name" value="PPIase_dom_sf"/>
</dbReference>
<dbReference type="InterPro" id="IPR037041">
    <property type="entry name" value="Trigger_fac_C_sf"/>
</dbReference>
<feature type="domain" description="Trigger factor ribosome-binding bacterial" evidence="9">
    <location>
        <begin position="36"/>
        <end position="165"/>
    </location>
</feature>
<dbReference type="PANTHER" id="PTHR30560">
    <property type="entry name" value="TRIGGER FACTOR CHAPERONE AND PEPTIDYL-PROLYL CIS/TRANS ISOMERASE"/>
    <property type="match status" value="1"/>
</dbReference>
<dbReference type="OrthoDB" id="3366at2759"/>
<dbReference type="Gene3D" id="3.30.70.1050">
    <property type="entry name" value="Trigger factor ribosome-binding domain"/>
    <property type="match status" value="1"/>
</dbReference>
<dbReference type="GO" id="GO:0043022">
    <property type="term" value="F:ribosome binding"/>
    <property type="evidence" value="ECO:0007669"/>
    <property type="project" value="TreeGrafter"/>
</dbReference>
<accession>A0A9W7DN19</accession>
<evidence type="ECO:0000256" key="4">
    <source>
        <dbReference type="ARBA" id="ARBA00023110"/>
    </source>
</evidence>
<keyword evidence="12" id="KW-1185">Reference proteome</keyword>
<dbReference type="GO" id="GO:0051083">
    <property type="term" value="P:'de novo' cotranslational protein folding"/>
    <property type="evidence" value="ECO:0007669"/>
    <property type="project" value="TreeGrafter"/>
</dbReference>
<evidence type="ECO:0000256" key="7">
    <source>
        <dbReference type="SAM" id="Coils"/>
    </source>
</evidence>
<feature type="coiled-coil region" evidence="7">
    <location>
        <begin position="492"/>
        <end position="527"/>
    </location>
</feature>
<evidence type="ECO:0000256" key="5">
    <source>
        <dbReference type="ARBA" id="ARBA00023186"/>
    </source>
</evidence>
<evidence type="ECO:0000259" key="9">
    <source>
        <dbReference type="Pfam" id="PF05697"/>
    </source>
</evidence>
<dbReference type="GO" id="GO:0015031">
    <property type="term" value="P:protein transport"/>
    <property type="evidence" value="ECO:0007669"/>
    <property type="project" value="InterPro"/>
</dbReference>
<keyword evidence="7" id="KW-0175">Coiled coil</keyword>
<evidence type="ECO:0000256" key="6">
    <source>
        <dbReference type="ARBA" id="ARBA00023235"/>
    </source>
</evidence>
<evidence type="ECO:0000313" key="11">
    <source>
        <dbReference type="EMBL" id="GMH49654.1"/>
    </source>
</evidence>
<organism evidence="11 12">
    <name type="scientific">Triparma retinervis</name>
    <dbReference type="NCBI Taxonomy" id="2557542"/>
    <lineage>
        <taxon>Eukaryota</taxon>
        <taxon>Sar</taxon>
        <taxon>Stramenopiles</taxon>
        <taxon>Ochrophyta</taxon>
        <taxon>Bolidophyceae</taxon>
        <taxon>Parmales</taxon>
        <taxon>Triparmaceae</taxon>
        <taxon>Triparma</taxon>
    </lineage>
</organism>
<name>A0A9W7DN19_9STRA</name>
<gene>
    <name evidence="11" type="ORF">TrRE_jg3675</name>
</gene>
<evidence type="ECO:0000256" key="3">
    <source>
        <dbReference type="ARBA" id="ARBA00013194"/>
    </source>
</evidence>
<dbReference type="EMBL" id="BRXZ01000642">
    <property type="protein sequence ID" value="GMH49654.1"/>
    <property type="molecule type" value="Genomic_DNA"/>
</dbReference>
<dbReference type="GO" id="GO:0043335">
    <property type="term" value="P:protein unfolding"/>
    <property type="evidence" value="ECO:0007669"/>
    <property type="project" value="TreeGrafter"/>
</dbReference>
<dbReference type="GO" id="GO:0003755">
    <property type="term" value="F:peptidyl-prolyl cis-trans isomerase activity"/>
    <property type="evidence" value="ECO:0007669"/>
    <property type="project" value="UniProtKB-KW"/>
</dbReference>
<dbReference type="Gene3D" id="1.10.3120.10">
    <property type="entry name" value="Trigger factor, C-terminal domain"/>
    <property type="match status" value="1"/>
</dbReference>